<keyword evidence="2" id="KW-1185">Reference proteome</keyword>
<dbReference type="Proteomes" id="UP000006729">
    <property type="component" value="Chromosome 5"/>
</dbReference>
<evidence type="ECO:0000313" key="2">
    <source>
        <dbReference type="Proteomes" id="UP000006729"/>
    </source>
</evidence>
<evidence type="ECO:0000313" key="1">
    <source>
        <dbReference type="EMBL" id="PNT37930.2"/>
    </source>
</evidence>
<protein>
    <submittedName>
        <fullName evidence="1">Uncharacterized protein</fullName>
    </submittedName>
</protein>
<sequence length="66" mass="7378">MEWISHKKKKKKKKWRRRSCDATSCTRTSCLTNIIGSETSICKTLPVLRMLLSAQNSSSPSSSSSS</sequence>
<gene>
    <name evidence="1" type="ORF">POPTR_005G226050v4</name>
</gene>
<organism evidence="1 2">
    <name type="scientific">Populus trichocarpa</name>
    <name type="common">Western balsam poplar</name>
    <name type="synonym">Populus balsamifera subsp. trichocarpa</name>
    <dbReference type="NCBI Taxonomy" id="3694"/>
    <lineage>
        <taxon>Eukaryota</taxon>
        <taxon>Viridiplantae</taxon>
        <taxon>Streptophyta</taxon>
        <taxon>Embryophyta</taxon>
        <taxon>Tracheophyta</taxon>
        <taxon>Spermatophyta</taxon>
        <taxon>Magnoliopsida</taxon>
        <taxon>eudicotyledons</taxon>
        <taxon>Gunneridae</taxon>
        <taxon>Pentapetalae</taxon>
        <taxon>rosids</taxon>
        <taxon>fabids</taxon>
        <taxon>Malpighiales</taxon>
        <taxon>Salicaceae</taxon>
        <taxon>Saliceae</taxon>
        <taxon>Populus</taxon>
    </lineage>
</organism>
<comment type="caution">
    <text evidence="1">The sequence shown here is derived from an EMBL/GenBank/DDBJ whole genome shotgun (WGS) entry which is preliminary data.</text>
</comment>
<accession>A0A2K2AK77</accession>
<reference evidence="1 2" key="1">
    <citation type="journal article" date="2006" name="Science">
        <title>The genome of black cottonwood, Populus trichocarpa (Torr. &amp; Gray).</title>
        <authorList>
            <person name="Tuskan G.A."/>
            <person name="Difazio S."/>
            <person name="Jansson S."/>
            <person name="Bohlmann J."/>
            <person name="Grigoriev I."/>
            <person name="Hellsten U."/>
            <person name="Putnam N."/>
            <person name="Ralph S."/>
            <person name="Rombauts S."/>
            <person name="Salamov A."/>
            <person name="Schein J."/>
            <person name="Sterck L."/>
            <person name="Aerts A."/>
            <person name="Bhalerao R.R."/>
            <person name="Bhalerao R.P."/>
            <person name="Blaudez D."/>
            <person name="Boerjan W."/>
            <person name="Brun A."/>
            <person name="Brunner A."/>
            <person name="Busov V."/>
            <person name="Campbell M."/>
            <person name="Carlson J."/>
            <person name="Chalot M."/>
            <person name="Chapman J."/>
            <person name="Chen G.L."/>
            <person name="Cooper D."/>
            <person name="Coutinho P.M."/>
            <person name="Couturier J."/>
            <person name="Covert S."/>
            <person name="Cronk Q."/>
            <person name="Cunningham R."/>
            <person name="Davis J."/>
            <person name="Degroeve S."/>
            <person name="Dejardin A."/>
            <person name="Depamphilis C."/>
            <person name="Detter J."/>
            <person name="Dirks B."/>
            <person name="Dubchak I."/>
            <person name="Duplessis S."/>
            <person name="Ehlting J."/>
            <person name="Ellis B."/>
            <person name="Gendler K."/>
            <person name="Goodstein D."/>
            <person name="Gribskov M."/>
            <person name="Grimwood J."/>
            <person name="Groover A."/>
            <person name="Gunter L."/>
            <person name="Hamberger B."/>
            <person name="Heinze B."/>
            <person name="Helariutta Y."/>
            <person name="Henrissat B."/>
            <person name="Holligan D."/>
            <person name="Holt R."/>
            <person name="Huang W."/>
            <person name="Islam-Faridi N."/>
            <person name="Jones S."/>
            <person name="Jones-Rhoades M."/>
            <person name="Jorgensen R."/>
            <person name="Joshi C."/>
            <person name="Kangasjarvi J."/>
            <person name="Karlsson J."/>
            <person name="Kelleher C."/>
            <person name="Kirkpatrick R."/>
            <person name="Kirst M."/>
            <person name="Kohler A."/>
            <person name="Kalluri U."/>
            <person name="Larimer F."/>
            <person name="Leebens-Mack J."/>
            <person name="Leple J.C."/>
            <person name="Locascio P."/>
            <person name="Lou Y."/>
            <person name="Lucas S."/>
            <person name="Martin F."/>
            <person name="Montanini B."/>
            <person name="Napoli C."/>
            <person name="Nelson D.R."/>
            <person name="Nelson C."/>
            <person name="Nieminen K."/>
            <person name="Nilsson O."/>
            <person name="Pereda V."/>
            <person name="Peter G."/>
            <person name="Philippe R."/>
            <person name="Pilate G."/>
            <person name="Poliakov A."/>
            <person name="Razumovskaya J."/>
            <person name="Richardson P."/>
            <person name="Rinaldi C."/>
            <person name="Ritland K."/>
            <person name="Rouze P."/>
            <person name="Ryaboy D."/>
            <person name="Schmutz J."/>
            <person name="Schrader J."/>
            <person name="Segerman B."/>
            <person name="Shin H."/>
            <person name="Siddiqui A."/>
            <person name="Sterky F."/>
            <person name="Terry A."/>
            <person name="Tsai C.J."/>
            <person name="Uberbacher E."/>
            <person name="Unneberg P."/>
            <person name="Vahala J."/>
            <person name="Wall K."/>
            <person name="Wessler S."/>
            <person name="Yang G."/>
            <person name="Yin T."/>
            <person name="Douglas C."/>
            <person name="Marra M."/>
            <person name="Sandberg G."/>
            <person name="Van de Peer Y."/>
            <person name="Rokhsar D."/>
        </authorList>
    </citation>
    <scope>NUCLEOTIDE SEQUENCE [LARGE SCALE GENOMIC DNA]</scope>
    <source>
        <strain evidence="2">cv. Nisqually</strain>
    </source>
</reference>
<proteinExistence type="predicted"/>
<dbReference type="EMBL" id="CM009294">
    <property type="protein sequence ID" value="PNT37930.2"/>
    <property type="molecule type" value="Genomic_DNA"/>
</dbReference>
<dbReference type="AlphaFoldDB" id="A0A2K2AK77"/>
<name>A0A2K2AK77_POPTR</name>
<dbReference type="InParanoid" id="A0A2K2AK77"/>